<feature type="transmembrane region" description="Helical" evidence="1">
    <location>
        <begin position="1030"/>
        <end position="1048"/>
    </location>
</feature>
<feature type="transmembrane region" description="Helical" evidence="1">
    <location>
        <begin position="1054"/>
        <end position="1073"/>
    </location>
</feature>
<keyword evidence="1" id="KW-1133">Transmembrane helix</keyword>
<dbReference type="InterPro" id="IPR013320">
    <property type="entry name" value="ConA-like_dom_sf"/>
</dbReference>
<protein>
    <recommendedName>
        <fullName evidence="3">LamG-like jellyroll fold domain-containing protein</fullName>
    </recommendedName>
</protein>
<feature type="transmembrane region" description="Helical" evidence="1">
    <location>
        <begin position="1005"/>
        <end position="1023"/>
    </location>
</feature>
<sequence>MKKLFILMFCIILLVGTVNAFEWDNKLIYSEDDLKVTIKNSILKIIPTSQIGMAELKSHNSVDEILKVGFGREEVVMYYDFKDWKKYKNGLGEVYFTNLTNGENIEKDYYFVEWVSSIEIRHIYDDIKIGQEENGTAIYEKKIIQTYEEEVWDWKRLENRDIPNRNTRIGLKTFVNEGDYIDAEWTIAGEKIKKHAGWEASWETDMISYFNYEQTSGDLEDVHDGNDGTNVNGTTQTATGQISNAWDFEKDNENFVNLGNAFTFTDSMTISTWVNLESLVGNMDFVSKYTGGDFIFFVASDDGGTVLFFIDDDTGLISTSFIETGLVGGWNHIVAVANGTHISLYHNGTFKSSTAQTGNIDITSNNVNLGRRPDGSNYYDGLQDETFISNRSFSDAEVLALYTAQKDGFVNGTYPILQAPIITLNFPTEDFKSTSQTINFNGTVTSPIGVTNVSLFVDGILNETNSSGINDTNYLFTKLITDGNHNWTYESCNSGGCRTATTRDFLIDTSFPQIDISDPIDATSYIYLIYNDTFNLNATVTDANLDTCFYEYNSTNTSYSCSTGIQQNETFNIMNQSDISIWANDTSGNLNHSSVSWNVGLFDFNNYTYDLTITETSQTNIIGNFQTNTSITSAYLEYNNTNHSASIDSLGGNVYVLSRTVTSPAVPTDTNISWNFWANDINSTLFNQTVFNIQLDNCSTHSNVTIYYYLEDELDQTLIDNENSTIESLVILKTLLGENVAQFNQVFEGNSTPQVCSELNLTNSNLRIWEQSRYGSDDYVFEQHNIQNASMITFANFTLLDLPSTSATTFRIIYKSETFLPVTDAIINVQRKYIGEGIFKSIESPITDANGEVSASLDLDAVIYRIIVRQNGTTLSTFENPAIACQNILTGDCTININERQTINLINNFDSINDFNYGLTQDNRTITLTFEIPSGISKSVNLFVNQSTILGNQTSCNQTTFATSGQMQCVIDPTLGDVFATADVSSDGTLITTASTTILEDRRQYFGTDNIVLTFFLVLSLILLMVSDPIAVLIGIVIGLITSGLMLFLNVGSLFGVTSILMYLIIIVIILIIKISNRQR</sequence>
<dbReference type="Pfam" id="PF13385">
    <property type="entry name" value="Laminin_G_3"/>
    <property type="match status" value="1"/>
</dbReference>
<keyword evidence="1" id="KW-0472">Membrane</keyword>
<organism evidence="2">
    <name type="scientific">marine sediment metagenome</name>
    <dbReference type="NCBI Taxonomy" id="412755"/>
    <lineage>
        <taxon>unclassified sequences</taxon>
        <taxon>metagenomes</taxon>
        <taxon>ecological metagenomes</taxon>
    </lineage>
</organism>
<evidence type="ECO:0000313" key="2">
    <source>
        <dbReference type="EMBL" id="KKN44983.1"/>
    </source>
</evidence>
<accession>A0A0F9TUE0</accession>
<dbReference type="Gene3D" id="2.60.120.200">
    <property type="match status" value="1"/>
</dbReference>
<evidence type="ECO:0000256" key="1">
    <source>
        <dbReference type="SAM" id="Phobius"/>
    </source>
</evidence>
<name>A0A0F9TUE0_9ZZZZ</name>
<gene>
    <name evidence="2" type="ORF">LCGC14_0687440</name>
</gene>
<evidence type="ECO:0008006" key="3">
    <source>
        <dbReference type="Google" id="ProtNLM"/>
    </source>
</evidence>
<dbReference type="AlphaFoldDB" id="A0A0F9TUE0"/>
<comment type="caution">
    <text evidence="2">The sequence shown here is derived from an EMBL/GenBank/DDBJ whole genome shotgun (WGS) entry which is preliminary data.</text>
</comment>
<keyword evidence="1" id="KW-0812">Transmembrane</keyword>
<dbReference type="SUPFAM" id="SSF49899">
    <property type="entry name" value="Concanavalin A-like lectins/glucanases"/>
    <property type="match status" value="1"/>
</dbReference>
<dbReference type="EMBL" id="LAZR01001417">
    <property type="protein sequence ID" value="KKN44983.1"/>
    <property type="molecule type" value="Genomic_DNA"/>
</dbReference>
<proteinExistence type="predicted"/>
<reference evidence="2" key="1">
    <citation type="journal article" date="2015" name="Nature">
        <title>Complex archaea that bridge the gap between prokaryotes and eukaryotes.</title>
        <authorList>
            <person name="Spang A."/>
            <person name="Saw J.H."/>
            <person name="Jorgensen S.L."/>
            <person name="Zaremba-Niedzwiedzka K."/>
            <person name="Martijn J."/>
            <person name="Lind A.E."/>
            <person name="van Eijk R."/>
            <person name="Schleper C."/>
            <person name="Guy L."/>
            <person name="Ettema T.J."/>
        </authorList>
    </citation>
    <scope>NUCLEOTIDE SEQUENCE</scope>
</reference>